<accession>A0A061AKP3</accession>
<dbReference type="SMART" id="SM00320">
    <property type="entry name" value="WD40"/>
    <property type="match status" value="5"/>
</dbReference>
<feature type="region of interest" description="Disordered" evidence="1">
    <location>
        <begin position="354"/>
        <end position="401"/>
    </location>
</feature>
<dbReference type="EMBL" id="LK052938">
    <property type="protein sequence ID" value="CDR38145.1"/>
    <property type="molecule type" value="Genomic_DNA"/>
</dbReference>
<dbReference type="OrthoDB" id="239865at2759"/>
<feature type="compositionally biased region" description="Acidic residues" evidence="1">
    <location>
        <begin position="365"/>
        <end position="385"/>
    </location>
</feature>
<gene>
    <name evidence="2" type="ORF">RHTO0S_03e04544g</name>
</gene>
<name>A0A061AKP3_RHOTO</name>
<feature type="region of interest" description="Disordered" evidence="1">
    <location>
        <begin position="174"/>
        <end position="194"/>
    </location>
</feature>
<dbReference type="PANTHER" id="PTHR13211">
    <property type="entry name" value="TELOMERASE CAJAL BODY PROTEIN 1"/>
    <property type="match status" value="1"/>
</dbReference>
<dbReference type="SUPFAM" id="SSF50978">
    <property type="entry name" value="WD40 repeat-like"/>
    <property type="match status" value="1"/>
</dbReference>
<dbReference type="InterPro" id="IPR015943">
    <property type="entry name" value="WD40/YVTN_repeat-like_dom_sf"/>
</dbReference>
<dbReference type="PANTHER" id="PTHR13211:SF0">
    <property type="entry name" value="TELOMERASE CAJAL BODY PROTEIN 1"/>
    <property type="match status" value="1"/>
</dbReference>
<reference evidence="2" key="1">
    <citation type="journal article" date="2014" name="Genome Announc.">
        <title>Draft genome sequence of Rhodosporidium toruloides CECT1137, an oleaginous yeast of biotechnological interest.</title>
        <authorList>
            <person name="Morin N."/>
            <person name="Calcas X."/>
            <person name="Devillers H."/>
            <person name="Durrens P."/>
            <person name="Sherman D.J."/>
            <person name="Nicaud J.-M."/>
            <person name="Neuveglise C."/>
        </authorList>
    </citation>
    <scope>NUCLEOTIDE SEQUENCE</scope>
    <source>
        <strain evidence="2">CECT1137</strain>
    </source>
</reference>
<dbReference type="Gene3D" id="2.130.10.10">
    <property type="entry name" value="YVTN repeat-like/Quinoprotein amine dehydrogenase"/>
    <property type="match status" value="2"/>
</dbReference>
<proteinExistence type="predicted"/>
<dbReference type="InterPro" id="IPR051150">
    <property type="entry name" value="SWT21/TCAB1_mRNA_Telomere"/>
</dbReference>
<organism evidence="2">
    <name type="scientific">Rhodotorula toruloides</name>
    <name type="common">Yeast</name>
    <name type="synonym">Rhodosporidium toruloides</name>
    <dbReference type="NCBI Taxonomy" id="5286"/>
    <lineage>
        <taxon>Eukaryota</taxon>
        <taxon>Fungi</taxon>
        <taxon>Dikarya</taxon>
        <taxon>Basidiomycota</taxon>
        <taxon>Pucciniomycotina</taxon>
        <taxon>Microbotryomycetes</taxon>
        <taxon>Sporidiobolales</taxon>
        <taxon>Sporidiobolaceae</taxon>
        <taxon>Rhodotorula</taxon>
    </lineage>
</organism>
<dbReference type="AlphaFoldDB" id="A0A061AKP3"/>
<evidence type="ECO:0000256" key="1">
    <source>
        <dbReference type="SAM" id="MobiDB-lite"/>
    </source>
</evidence>
<evidence type="ECO:0000313" key="2">
    <source>
        <dbReference type="EMBL" id="CDR38145.1"/>
    </source>
</evidence>
<feature type="compositionally biased region" description="Polar residues" evidence="1">
    <location>
        <begin position="175"/>
        <end position="184"/>
    </location>
</feature>
<dbReference type="InterPro" id="IPR036322">
    <property type="entry name" value="WD40_repeat_dom_sf"/>
</dbReference>
<sequence>MADLLFSSPPKLLGGSPSLNSSKRTSDAFFRDVQLCPDGSCLLATAEDRSLSLFPLTDEQVAPEPSTSSSTLSPVWTHSPPDSLISSAWYPGASSPNPAMFTFAVGVKDHPVHLLDGNDRRVRASYPTIDHTERFVAPHSMAFSPDGSRLCCGFENAIEIFDVSQPGAEGYRLHTTPTRSSRQGQKGIISSLAFSPPDSSSSSLLAAGSFSGSVGLYDISSPTPLAHLLQPSQHGGITKLLFHPLSPHLLFAASRQSTHLDIWDLRNTSRTSSNGKLSRMARTNQRLGFDIDPSGTWLAAGDQDGNLSVFSAQPLPDQLEPITTFSLSAEPISTTLFHPFAPLLITTSGARKFGGAGRAGRDAASESESDSSDEEGEAAADEPGDGLDVSERNSLELWKIG</sequence>
<dbReference type="InterPro" id="IPR001680">
    <property type="entry name" value="WD40_rpt"/>
</dbReference>
<protein>
    <submittedName>
        <fullName evidence="2">RHTO0S03e04544g1_1</fullName>
    </submittedName>
</protein>